<comment type="caution">
    <text evidence="5">The sequence shown here is derived from an EMBL/GenBank/DDBJ whole genome shotgun (WGS) entry which is preliminary data.</text>
</comment>
<dbReference type="EMBL" id="MCFE01000440">
    <property type="protein sequence ID" value="ORX89515.1"/>
    <property type="molecule type" value="Genomic_DNA"/>
</dbReference>
<evidence type="ECO:0000313" key="6">
    <source>
        <dbReference type="Proteomes" id="UP000193498"/>
    </source>
</evidence>
<name>A0A1Y1XV04_9FUNG</name>
<organism evidence="5 6">
    <name type="scientific">Basidiobolus meristosporus CBS 931.73</name>
    <dbReference type="NCBI Taxonomy" id="1314790"/>
    <lineage>
        <taxon>Eukaryota</taxon>
        <taxon>Fungi</taxon>
        <taxon>Fungi incertae sedis</taxon>
        <taxon>Zoopagomycota</taxon>
        <taxon>Entomophthoromycotina</taxon>
        <taxon>Basidiobolomycetes</taxon>
        <taxon>Basidiobolales</taxon>
        <taxon>Basidiobolaceae</taxon>
        <taxon>Basidiobolus</taxon>
    </lineage>
</organism>
<evidence type="ECO:0000256" key="3">
    <source>
        <dbReference type="PIRSR" id="PIRSR617939-1"/>
    </source>
</evidence>
<dbReference type="PANTHER" id="PTHR12935:SF0">
    <property type="entry name" value="GAMMA-GLUTAMYLCYCLOTRANSFERASE"/>
    <property type="match status" value="1"/>
</dbReference>
<gene>
    <name evidence="5" type="ORF">K493DRAFT_318631</name>
</gene>
<dbReference type="CDD" id="cd06661">
    <property type="entry name" value="GGCT_like"/>
    <property type="match status" value="1"/>
</dbReference>
<dbReference type="Gene3D" id="3.10.490.10">
    <property type="entry name" value="Gamma-glutamyl cyclotransferase-like"/>
    <property type="match status" value="1"/>
</dbReference>
<feature type="binding site" evidence="4">
    <location>
        <position position="142"/>
    </location>
    <ligand>
        <name>substrate</name>
    </ligand>
</feature>
<evidence type="ECO:0000313" key="5">
    <source>
        <dbReference type="EMBL" id="ORX89515.1"/>
    </source>
</evidence>
<dbReference type="GO" id="GO:0003839">
    <property type="term" value="F:gamma-glutamylcyclotransferase activity"/>
    <property type="evidence" value="ECO:0007669"/>
    <property type="project" value="UniProtKB-EC"/>
</dbReference>
<feature type="active site" description="Proton acceptor" evidence="3">
    <location>
        <position position="91"/>
    </location>
</feature>
<dbReference type="Pfam" id="PF13772">
    <property type="entry name" value="AIG2_2"/>
    <property type="match status" value="1"/>
</dbReference>
<evidence type="ECO:0000256" key="4">
    <source>
        <dbReference type="PIRSR" id="PIRSR617939-2"/>
    </source>
</evidence>
<dbReference type="Proteomes" id="UP000193498">
    <property type="component" value="Unassembled WGS sequence"/>
</dbReference>
<feature type="binding site" evidence="4">
    <location>
        <begin position="8"/>
        <end position="13"/>
    </location>
    <ligand>
        <name>substrate</name>
    </ligand>
</feature>
<reference evidence="5 6" key="1">
    <citation type="submission" date="2016-07" db="EMBL/GenBank/DDBJ databases">
        <title>Pervasive Adenine N6-methylation of Active Genes in Fungi.</title>
        <authorList>
            <consortium name="DOE Joint Genome Institute"/>
            <person name="Mondo S.J."/>
            <person name="Dannebaum R.O."/>
            <person name="Kuo R.C."/>
            <person name="Labutti K."/>
            <person name="Haridas S."/>
            <person name="Kuo A."/>
            <person name="Salamov A."/>
            <person name="Ahrendt S.R."/>
            <person name="Lipzen A."/>
            <person name="Sullivan W."/>
            <person name="Andreopoulos W.B."/>
            <person name="Clum A."/>
            <person name="Lindquist E."/>
            <person name="Daum C."/>
            <person name="Ramamoorthy G.K."/>
            <person name="Gryganskyi A."/>
            <person name="Culley D."/>
            <person name="Magnuson J.K."/>
            <person name="James T.Y."/>
            <person name="O'Malley M.A."/>
            <person name="Stajich J.E."/>
            <person name="Spatafora J.W."/>
            <person name="Visel A."/>
            <person name="Grigoriev I.V."/>
        </authorList>
    </citation>
    <scope>NUCLEOTIDE SEQUENCE [LARGE SCALE GENOMIC DNA]</scope>
    <source>
        <strain evidence="5 6">CBS 931.73</strain>
    </source>
</reference>
<dbReference type="AlphaFoldDB" id="A0A1Y1XV04"/>
<dbReference type="InParanoid" id="A0A1Y1XV04"/>
<dbReference type="InterPro" id="IPR013024">
    <property type="entry name" value="GGCT-like"/>
</dbReference>
<dbReference type="InterPro" id="IPR017939">
    <property type="entry name" value="G-Glutamylcylcotransferase"/>
</dbReference>
<dbReference type="EC" id="4.3.2.9" evidence="1"/>
<keyword evidence="6" id="KW-1185">Reference proteome</keyword>
<dbReference type="InterPro" id="IPR036568">
    <property type="entry name" value="GGCT-like_sf"/>
</dbReference>
<dbReference type="PANTHER" id="PTHR12935">
    <property type="entry name" value="GAMMA-GLUTAMYLCYCLOTRANSFERASE"/>
    <property type="match status" value="1"/>
</dbReference>
<accession>A0A1Y1XV04</accession>
<evidence type="ECO:0000256" key="1">
    <source>
        <dbReference type="ARBA" id="ARBA00012346"/>
    </source>
</evidence>
<proteinExistence type="predicted"/>
<sequence length="174" mass="19603">MLTPKLWYFAFGSNMSAAQMTQRGVQWIEGYRVLGNLKGYRLLFNKLRTKGPMTEVEGFANLEKSEPEREVYGVLYGLPSDAGLLILDRYEGVELQQYERVLVDISVVNYADLKLPATVTAVTYIARNPQVIRSNLKPSKEYLGRLLAGRDLLPSDYYNSLAKTETLTTDQPGA</sequence>
<evidence type="ECO:0000256" key="2">
    <source>
        <dbReference type="ARBA" id="ARBA00023239"/>
    </source>
</evidence>
<protein>
    <recommendedName>
        <fullName evidence="1">gamma-glutamylcyclotransferase</fullName>
        <ecNumber evidence="1">4.3.2.9</ecNumber>
    </recommendedName>
</protein>
<keyword evidence="2" id="KW-0456">Lyase</keyword>
<dbReference type="OrthoDB" id="2924818at2759"/>
<dbReference type="SUPFAM" id="SSF110857">
    <property type="entry name" value="Gamma-glutamyl cyclotransferase-like"/>
    <property type="match status" value="1"/>
</dbReference>